<name>A0A316EDD3_9BACT</name>
<dbReference type="PANTHER" id="PTHR34704:SF1">
    <property type="entry name" value="ATPASE"/>
    <property type="match status" value="1"/>
</dbReference>
<evidence type="ECO:0000313" key="3">
    <source>
        <dbReference type="Proteomes" id="UP000245489"/>
    </source>
</evidence>
<keyword evidence="3" id="KW-1185">Reference proteome</keyword>
<evidence type="ECO:0000313" key="2">
    <source>
        <dbReference type="EMBL" id="PWK27653.1"/>
    </source>
</evidence>
<gene>
    <name evidence="2" type="ORF">LV89_01544</name>
</gene>
<sequence>MIGRDNQIQQLKEALSSEKSSFIAVTGRRRVGKTYLIEEIYKKHLCLTITGIQGGDLKMQMVNFSQKIAEVSSMPIVPNPKNWQEVFTLLKTYLQSLSTKKKHVIFLDELPWINTVKSGFIQLLAHFWNDYLSKEKHFILVVCGSSTSWISQKIVNDKGGFHNRLTHHIQLFPFTLAETKQFLLSKNIKLTNSSIVDIYMVMGGIPFYLENINKGESATVCIERMCFSDGGILKNEYDNLYKAIFEFPANHETIVSVLATTKTGMTREEIIKKSKVSEGGPYQRAMEELLISGFVVEETPFGKKKRGSIYRLIDEYSVFYHKFIKNNRKYQTGIWQILSNAQTYKIWSGYAFESLCMKHVNEIKKALGIQNVYSETSSYRHEGSSSEDGFQIDLIIDRKDVAINLCECKYYEANFEITKKYASQLSWRKAAFRAATNTKKNIFTTIISNHELKENEYSLDVVDVKITISDLM</sequence>
<comment type="caution">
    <text evidence="2">The sequence shown here is derived from an EMBL/GenBank/DDBJ whole genome shotgun (WGS) entry which is preliminary data.</text>
</comment>
<dbReference type="AlphaFoldDB" id="A0A316EDD3"/>
<reference evidence="2 3" key="1">
    <citation type="submission" date="2018-05" db="EMBL/GenBank/DDBJ databases">
        <title>Genomic Encyclopedia of Archaeal and Bacterial Type Strains, Phase II (KMG-II): from individual species to whole genera.</title>
        <authorList>
            <person name="Goeker M."/>
        </authorList>
    </citation>
    <scope>NUCLEOTIDE SEQUENCE [LARGE SCALE GENOMIC DNA]</scope>
    <source>
        <strain evidence="2 3">DSM 22214</strain>
    </source>
</reference>
<dbReference type="OrthoDB" id="9813134at2"/>
<dbReference type="PANTHER" id="PTHR34704">
    <property type="entry name" value="ATPASE"/>
    <property type="match status" value="1"/>
</dbReference>
<accession>A0A316EDD3</accession>
<dbReference type="SUPFAM" id="SSF52540">
    <property type="entry name" value="P-loop containing nucleoside triphosphate hydrolases"/>
    <property type="match status" value="1"/>
</dbReference>
<dbReference type="InterPro" id="IPR011579">
    <property type="entry name" value="ATPase_dom"/>
</dbReference>
<dbReference type="EMBL" id="QGGO01000006">
    <property type="protein sequence ID" value="PWK27653.1"/>
    <property type="molecule type" value="Genomic_DNA"/>
</dbReference>
<dbReference type="Proteomes" id="UP000245489">
    <property type="component" value="Unassembled WGS sequence"/>
</dbReference>
<dbReference type="Pfam" id="PF01637">
    <property type="entry name" value="ATPase_2"/>
    <property type="match status" value="1"/>
</dbReference>
<dbReference type="Gene3D" id="3.40.50.300">
    <property type="entry name" value="P-loop containing nucleotide triphosphate hydrolases"/>
    <property type="match status" value="1"/>
</dbReference>
<dbReference type="GO" id="GO:0005524">
    <property type="term" value="F:ATP binding"/>
    <property type="evidence" value="ECO:0007669"/>
    <property type="project" value="InterPro"/>
</dbReference>
<dbReference type="RefSeq" id="WP_109742296.1">
    <property type="nucleotide sequence ID" value="NZ_QGGO01000006.1"/>
</dbReference>
<dbReference type="InterPro" id="IPR027417">
    <property type="entry name" value="P-loop_NTPase"/>
</dbReference>
<proteinExistence type="predicted"/>
<evidence type="ECO:0000259" key="1">
    <source>
        <dbReference type="Pfam" id="PF01637"/>
    </source>
</evidence>
<organism evidence="2 3">
    <name type="scientific">Arcicella aurantiaca</name>
    <dbReference type="NCBI Taxonomy" id="591202"/>
    <lineage>
        <taxon>Bacteria</taxon>
        <taxon>Pseudomonadati</taxon>
        <taxon>Bacteroidota</taxon>
        <taxon>Cytophagia</taxon>
        <taxon>Cytophagales</taxon>
        <taxon>Flectobacillaceae</taxon>
        <taxon>Arcicella</taxon>
    </lineage>
</organism>
<feature type="domain" description="ATPase" evidence="1">
    <location>
        <begin position="4"/>
        <end position="211"/>
    </location>
</feature>
<protein>
    <recommendedName>
        <fullName evidence="1">ATPase domain-containing protein</fullName>
    </recommendedName>
</protein>